<dbReference type="Proteomes" id="UP000185003">
    <property type="component" value="Unassembled WGS sequence"/>
</dbReference>
<dbReference type="SUPFAM" id="SSF109604">
    <property type="entry name" value="HD-domain/PDEase-like"/>
    <property type="match status" value="1"/>
</dbReference>
<dbReference type="PANTHER" id="PTHR40202:SF1">
    <property type="entry name" value="HD DOMAIN-CONTAINING PROTEIN"/>
    <property type="match status" value="1"/>
</dbReference>
<protein>
    <submittedName>
        <fullName evidence="2">Phosphonate degradation operons associated HDIG domain protein</fullName>
    </submittedName>
</protein>
<dbReference type="InterPro" id="IPR003607">
    <property type="entry name" value="HD/PDEase_dom"/>
</dbReference>
<reference evidence="3" key="1">
    <citation type="submission" date="2016-11" db="EMBL/GenBank/DDBJ databases">
        <authorList>
            <person name="Varghese N."/>
            <person name="Submissions S."/>
        </authorList>
    </citation>
    <scope>NUCLEOTIDE SEQUENCE [LARGE SCALE GENOMIC DNA]</scope>
    <source>
        <strain evidence="3">DSM 24787</strain>
    </source>
</reference>
<feature type="domain" description="HD" evidence="1">
    <location>
        <begin position="34"/>
        <end position="105"/>
    </location>
</feature>
<proteinExistence type="predicted"/>
<organism evidence="2 3">
    <name type="scientific">Chitinophaga niabensis</name>
    <dbReference type="NCBI Taxonomy" id="536979"/>
    <lineage>
        <taxon>Bacteria</taxon>
        <taxon>Pseudomonadati</taxon>
        <taxon>Bacteroidota</taxon>
        <taxon>Chitinophagia</taxon>
        <taxon>Chitinophagales</taxon>
        <taxon>Chitinophagaceae</taxon>
        <taxon>Chitinophaga</taxon>
    </lineage>
</organism>
<dbReference type="RefSeq" id="WP_143197439.1">
    <property type="nucleotide sequence ID" value="NZ_FSRA01000001.1"/>
</dbReference>
<dbReference type="InterPro" id="IPR006675">
    <property type="entry name" value="HDIG_dom"/>
</dbReference>
<sequence length="188" mass="21558">MSNSAQQTVDEIFELYQQHGHHEYGESVTMMMHMMQAALIAEQEGYDDEMVLAAFLHDIGHFFETEEQMHVYGTMKHDDLGGRYLMERGFPEKMAKLVASHVAAKRYLTYADPAYYDTLSEASKQTLGFQGGPMSAEEAAAFKSDPLFDAYIRIRIWDDMGKDANQPVLEEDIARLRYKTYQYLSARA</sequence>
<dbReference type="Gene3D" id="1.10.3210.10">
    <property type="entry name" value="Hypothetical protein af1432"/>
    <property type="match status" value="1"/>
</dbReference>
<dbReference type="EMBL" id="FSRA01000001">
    <property type="protein sequence ID" value="SIO03979.1"/>
    <property type="molecule type" value="Genomic_DNA"/>
</dbReference>
<keyword evidence="3" id="KW-1185">Reference proteome</keyword>
<dbReference type="PANTHER" id="PTHR40202">
    <property type="match status" value="1"/>
</dbReference>
<evidence type="ECO:0000259" key="1">
    <source>
        <dbReference type="Pfam" id="PF01966"/>
    </source>
</evidence>
<dbReference type="CDD" id="cd00077">
    <property type="entry name" value="HDc"/>
    <property type="match status" value="1"/>
</dbReference>
<name>A0A1N6G8U3_9BACT</name>
<gene>
    <name evidence="2" type="ORF">SAMN04488055_2644</name>
</gene>
<accession>A0A1N6G8U3</accession>
<dbReference type="AlphaFoldDB" id="A0A1N6G8U3"/>
<dbReference type="Pfam" id="PF01966">
    <property type="entry name" value="HD"/>
    <property type="match status" value="1"/>
</dbReference>
<dbReference type="NCBIfam" id="TIGR00277">
    <property type="entry name" value="HDIG"/>
    <property type="match status" value="1"/>
</dbReference>
<dbReference type="InterPro" id="IPR006674">
    <property type="entry name" value="HD_domain"/>
</dbReference>
<dbReference type="STRING" id="536979.SAMN04488055_2644"/>
<evidence type="ECO:0000313" key="3">
    <source>
        <dbReference type="Proteomes" id="UP000185003"/>
    </source>
</evidence>
<evidence type="ECO:0000313" key="2">
    <source>
        <dbReference type="EMBL" id="SIO03979.1"/>
    </source>
</evidence>
<dbReference type="OrthoDB" id="823268at2"/>
<dbReference type="InterPro" id="IPR052567">
    <property type="entry name" value="OP_Dioxygenase"/>
</dbReference>